<proteinExistence type="predicted"/>
<evidence type="ECO:0000313" key="1">
    <source>
        <dbReference type="EMBL" id="CAK1543070.1"/>
    </source>
</evidence>
<organism evidence="1 2">
    <name type="scientific">Leptosia nina</name>
    <dbReference type="NCBI Taxonomy" id="320188"/>
    <lineage>
        <taxon>Eukaryota</taxon>
        <taxon>Metazoa</taxon>
        <taxon>Ecdysozoa</taxon>
        <taxon>Arthropoda</taxon>
        <taxon>Hexapoda</taxon>
        <taxon>Insecta</taxon>
        <taxon>Pterygota</taxon>
        <taxon>Neoptera</taxon>
        <taxon>Endopterygota</taxon>
        <taxon>Lepidoptera</taxon>
        <taxon>Glossata</taxon>
        <taxon>Ditrysia</taxon>
        <taxon>Papilionoidea</taxon>
        <taxon>Pieridae</taxon>
        <taxon>Pierinae</taxon>
        <taxon>Leptosia</taxon>
    </lineage>
</organism>
<accession>A0AAV1J515</accession>
<dbReference type="AlphaFoldDB" id="A0AAV1J515"/>
<evidence type="ECO:0000313" key="2">
    <source>
        <dbReference type="Proteomes" id="UP001497472"/>
    </source>
</evidence>
<protein>
    <submittedName>
        <fullName evidence="1">Uncharacterized protein</fullName>
    </submittedName>
</protein>
<keyword evidence="2" id="KW-1185">Reference proteome</keyword>
<sequence>MNMNMLGYKSRVGRRVKNKIAKNIERQYEEARCRECSVVVTRMDFAKILGKFTKVKIQYENNSSPKVSKSSIQNSNVRLKSNENGMVLMNRKNINSLSKEIKKSRSEIIKDPLMPSPKKLNILKENNNYKNLGAQKEYSNTKRNKSENKNYGIIFLNPVVNGTHDTKIKVSLADLIPSINKNLLPNEDWCIEFFPKNLEPKDDKMYNRIAAELEDLMYNKINTTSMSNESKGDDFPSIMDILNDNTTENTPSQDQTSLEFKPNMESSDVEAMLLGKGENKPTPMEIDKSDVNKLKEEVVDFVPSTETEKSIKEDEIQNPHSPSILDETLQKGVEEHLPTVQPVIEDTNNITKNAELKLPEPAVAQKSEPDTSHTVKYEEVTEIIFKKILDGKCVRSVTCLKSLKYNIQIDEDCIELLGAPKYISSIEDIQVLLQIVNDSAVDSSYMLH</sequence>
<reference evidence="1 2" key="1">
    <citation type="submission" date="2023-11" db="EMBL/GenBank/DDBJ databases">
        <authorList>
            <person name="Okamura Y."/>
        </authorList>
    </citation>
    <scope>NUCLEOTIDE SEQUENCE [LARGE SCALE GENOMIC DNA]</scope>
</reference>
<gene>
    <name evidence="1" type="ORF">LNINA_LOCUS2910</name>
</gene>
<dbReference type="Proteomes" id="UP001497472">
    <property type="component" value="Unassembled WGS sequence"/>
</dbReference>
<name>A0AAV1J515_9NEOP</name>
<dbReference type="EMBL" id="CAVLEF010000004">
    <property type="protein sequence ID" value="CAK1543070.1"/>
    <property type="molecule type" value="Genomic_DNA"/>
</dbReference>
<comment type="caution">
    <text evidence="1">The sequence shown here is derived from an EMBL/GenBank/DDBJ whole genome shotgun (WGS) entry which is preliminary data.</text>
</comment>